<organism evidence="2 3">
    <name type="scientific">Rhizopus azygosporus</name>
    <name type="common">Rhizopus microsporus var. azygosporus</name>
    <dbReference type="NCBI Taxonomy" id="86630"/>
    <lineage>
        <taxon>Eukaryota</taxon>
        <taxon>Fungi</taxon>
        <taxon>Fungi incertae sedis</taxon>
        <taxon>Mucoromycota</taxon>
        <taxon>Mucoromycotina</taxon>
        <taxon>Mucoromycetes</taxon>
        <taxon>Mucorales</taxon>
        <taxon>Mucorineae</taxon>
        <taxon>Rhizopodaceae</taxon>
        <taxon>Rhizopus</taxon>
    </lineage>
</organism>
<evidence type="ECO:0000313" key="2">
    <source>
        <dbReference type="EMBL" id="RCI01037.1"/>
    </source>
</evidence>
<feature type="region of interest" description="Disordered" evidence="1">
    <location>
        <begin position="140"/>
        <end position="177"/>
    </location>
</feature>
<dbReference type="AlphaFoldDB" id="A0A367KFU4"/>
<dbReference type="OrthoDB" id="10491574at2759"/>
<feature type="compositionally biased region" description="Acidic residues" evidence="1">
    <location>
        <begin position="162"/>
        <end position="173"/>
    </location>
</feature>
<protein>
    <submittedName>
        <fullName evidence="2">Uncharacterized protein</fullName>
    </submittedName>
</protein>
<dbReference type="EMBL" id="PJQL01000028">
    <property type="protein sequence ID" value="RCI01037.1"/>
    <property type="molecule type" value="Genomic_DNA"/>
</dbReference>
<comment type="caution">
    <text evidence="2">The sequence shown here is derived from an EMBL/GenBank/DDBJ whole genome shotgun (WGS) entry which is preliminary data.</text>
</comment>
<proteinExistence type="predicted"/>
<name>A0A367KFU4_RHIAZ</name>
<keyword evidence="3" id="KW-1185">Reference proteome</keyword>
<dbReference type="Proteomes" id="UP000252139">
    <property type="component" value="Unassembled WGS sequence"/>
</dbReference>
<accession>A0A367KFU4</accession>
<sequence length="385" mass="43350">MNVCRNFGRSKQDTPAKTLFPSSRGIIITIVGAICEKEVTILTLRKPKTAQKKFAGSKKRKRGDGKQKALVMIPEEFYCLRPSHDLRCLKKTELKDILMKHGVHYGLLMKRVKLYRLFKSKRLSRRDEIVNTYYAAMENQSPINANGDEDNRSDSSYCPGDESGESDAPGEDNGELRDGVDANELAQLYSDSSLSLENLRQLYEQRQAYSRIDKVMKQMEHSLAIAQGNPIYGEYKRNLKHHELPQNIAAFYQSDLLDEMKPYVNNNELTTTEVYGILNLALKKLSEHSMVYVWENKDGVPMVATTSATFPFTYYLSMGRDDSSPSSTSSARKVLLTNDPASDGSAVPSTAFNVLVIAIIKSSERKVDDIELEERAIISPSLSHN</sequence>
<evidence type="ECO:0000313" key="3">
    <source>
        <dbReference type="Proteomes" id="UP000252139"/>
    </source>
</evidence>
<reference evidence="2 3" key="1">
    <citation type="journal article" date="2018" name="G3 (Bethesda)">
        <title>Phylogenetic and Phylogenomic Definition of Rhizopus Species.</title>
        <authorList>
            <person name="Gryganskyi A.P."/>
            <person name="Golan J."/>
            <person name="Dolatabadi S."/>
            <person name="Mondo S."/>
            <person name="Robb S."/>
            <person name="Idnurm A."/>
            <person name="Muszewska A."/>
            <person name="Steczkiewicz K."/>
            <person name="Masonjones S."/>
            <person name="Liao H.L."/>
            <person name="Gajdeczka M.T."/>
            <person name="Anike F."/>
            <person name="Vuek A."/>
            <person name="Anishchenko I.M."/>
            <person name="Voigt K."/>
            <person name="de Hoog G.S."/>
            <person name="Smith M.E."/>
            <person name="Heitman J."/>
            <person name="Vilgalys R."/>
            <person name="Stajich J.E."/>
        </authorList>
    </citation>
    <scope>NUCLEOTIDE SEQUENCE [LARGE SCALE GENOMIC DNA]</scope>
    <source>
        <strain evidence="2 3">CBS 357.93</strain>
    </source>
</reference>
<gene>
    <name evidence="2" type="ORF">CU097_015542</name>
</gene>
<evidence type="ECO:0000256" key="1">
    <source>
        <dbReference type="SAM" id="MobiDB-lite"/>
    </source>
</evidence>